<reference evidence="2" key="1">
    <citation type="submission" date="2022-09" db="EMBL/GenBank/DDBJ databases">
        <title>Intensive care unit water sources are persistently colonized with multi-drug resistant bacteria and are the site of extensive horizontal gene transfer of antibiotic resistance genes.</title>
        <authorList>
            <person name="Diorio-Toth L."/>
        </authorList>
    </citation>
    <scope>NUCLEOTIDE SEQUENCE</scope>
    <source>
        <strain evidence="2">GD03686</strain>
    </source>
</reference>
<name>A0AA43AWJ6_9BURK</name>
<feature type="signal peptide" evidence="1">
    <location>
        <begin position="1"/>
        <end position="23"/>
    </location>
</feature>
<proteinExistence type="predicted"/>
<evidence type="ECO:0000313" key="3">
    <source>
        <dbReference type="Proteomes" id="UP001161294"/>
    </source>
</evidence>
<keyword evidence="1" id="KW-0732">Signal</keyword>
<feature type="chain" id="PRO_5041252947" evidence="1">
    <location>
        <begin position="24"/>
        <end position="86"/>
    </location>
</feature>
<protein>
    <submittedName>
        <fullName evidence="2">Uncharacterized protein</fullName>
    </submittedName>
</protein>
<organism evidence="2 3">
    <name type="scientific">Comamonas aquatica</name>
    <dbReference type="NCBI Taxonomy" id="225991"/>
    <lineage>
        <taxon>Bacteria</taxon>
        <taxon>Pseudomonadati</taxon>
        <taxon>Pseudomonadota</taxon>
        <taxon>Betaproteobacteria</taxon>
        <taxon>Burkholderiales</taxon>
        <taxon>Comamonadaceae</taxon>
        <taxon>Comamonas</taxon>
    </lineage>
</organism>
<dbReference type="AlphaFoldDB" id="A0AA43AWJ6"/>
<sequence>MRTTSFAALAALPTLAHTPSVHPAAAARADAVLSPRQGTLAAGFGAALGSAFFLPGPNHTAQAARNKGCWRFFKGFWRNLLLKKQA</sequence>
<evidence type="ECO:0000256" key="1">
    <source>
        <dbReference type="SAM" id="SignalP"/>
    </source>
</evidence>
<gene>
    <name evidence="2" type="ORF">N5J23_07630</name>
</gene>
<dbReference type="Proteomes" id="UP001161294">
    <property type="component" value="Unassembled WGS sequence"/>
</dbReference>
<comment type="caution">
    <text evidence="2">The sequence shown here is derived from an EMBL/GenBank/DDBJ whole genome shotgun (WGS) entry which is preliminary data.</text>
</comment>
<dbReference type="RefSeq" id="WP_279816941.1">
    <property type="nucleotide sequence ID" value="NZ_JAOCAZ010000004.1"/>
</dbReference>
<evidence type="ECO:0000313" key="2">
    <source>
        <dbReference type="EMBL" id="MDH2005412.1"/>
    </source>
</evidence>
<accession>A0AA43AWJ6</accession>
<dbReference type="EMBL" id="JAOCJW010000011">
    <property type="protein sequence ID" value="MDH2005412.1"/>
    <property type="molecule type" value="Genomic_DNA"/>
</dbReference>